<dbReference type="InterPro" id="IPR012337">
    <property type="entry name" value="RNaseH-like_sf"/>
</dbReference>
<sequence>MDVTRDNFEEALSALQEAIDDPLFAFWSFDCEFTGLNASPTTGHDLLDTPEERFAKVHACVRAFTVLQVGVAIFSFDPHTRRWTCRPFNFWTIPDAKAGRGVFSAQVASLQFLVDCGFDLNKCVARGIPFVPAAERSRAAAREARLAQRPPIIPSSDRDKAFVANLLIKVAEWLSRSDDDGDGDGDGARDEDLCLDPTNGFLRALTYQILEGDPSRFGGNKARDDPGFIASTSCDFADGRPRIVLSRASREEVATHRAAKEAADRKKDQMKEGFGLVLAKLGACGRPCVGHNALFDCVYVVDKFLAELDGSFEGFKREFDRTVKGAFYDTKLIAQRFMDGYLDTLQEYGESRPKATRTRRPGSGEGEDAALPGGTSSSRRATDGGGDEGTSSGVRARTISTTGNAAADVETAKETANGDASLARPSPGNLPAPLDTALGPLYRALSSRPLPPMWTEELLRERHGSTRAEAAANAEAEANEPFGGAGTQWRGDGGAILDWIAFPDAFQRYDSALRIVPNRSQRDDVVAAAYGTHKRVSHSFGFEHEAGYDAYMTGVCFIVMVLHSRGVMASSEHGQVRVFADPDAFAGVDAATGLPDRNRIGRLGTCAFSAADGVVPLQRSDMSQMSLRPGTVDVVPDRGNVYFLVGVTQGTTTAAVAQLLAAAGLGIPLHIVFVDKGTVRVIMHGKQYAGNVAHTHYAGAFGGGLRSNRRDPGATVMRDRLRAVGAGVEVLAYTEWVRAKAYERETEASNAAAVAANLAAELAKRTRSTAQISAEVHAGTYYSRSASLSGAGGFLGALLGRSGSKRRREDGGAPAGFPPRKRTRSEYGCVVM</sequence>
<name>C1EH78_MICCC</name>
<feature type="region of interest" description="Disordered" evidence="2">
    <location>
        <begin position="348"/>
        <end position="435"/>
    </location>
</feature>
<organism evidence="3 4">
    <name type="scientific">Micromonas commoda (strain RCC299 / NOUM17 / CCMP2709)</name>
    <name type="common">Picoplanktonic green alga</name>
    <dbReference type="NCBI Taxonomy" id="296587"/>
    <lineage>
        <taxon>Eukaryota</taxon>
        <taxon>Viridiplantae</taxon>
        <taxon>Chlorophyta</taxon>
        <taxon>Mamiellophyceae</taxon>
        <taxon>Mamiellales</taxon>
        <taxon>Mamiellaceae</taxon>
        <taxon>Micromonas</taxon>
    </lineage>
</organism>
<protein>
    <submittedName>
        <fullName evidence="3">Ribonuclease</fullName>
    </submittedName>
</protein>
<dbReference type="Pfam" id="PF04857">
    <property type="entry name" value="CAF1"/>
    <property type="match status" value="1"/>
</dbReference>
<keyword evidence="4" id="KW-1185">Reference proteome</keyword>
<dbReference type="PANTHER" id="PTHR15092:SF47">
    <property type="entry name" value="POLY(A)-SPECIFIC EXORIBONUCLEASE PARN"/>
    <property type="match status" value="1"/>
</dbReference>
<dbReference type="OrthoDB" id="1432093at2759"/>
<evidence type="ECO:0000313" key="4">
    <source>
        <dbReference type="Proteomes" id="UP000002009"/>
    </source>
</evidence>
<dbReference type="InParanoid" id="C1EH78"/>
<dbReference type="InterPro" id="IPR051181">
    <property type="entry name" value="CAF1_poly(A)_ribonucleases"/>
</dbReference>
<dbReference type="EMBL" id="CP001332">
    <property type="protein sequence ID" value="ACO67249.1"/>
    <property type="molecule type" value="Genomic_DNA"/>
</dbReference>
<dbReference type="Gene3D" id="3.30.420.10">
    <property type="entry name" value="Ribonuclease H-like superfamily/Ribonuclease H"/>
    <property type="match status" value="3"/>
</dbReference>
<evidence type="ECO:0000313" key="3">
    <source>
        <dbReference type="EMBL" id="ACO67249.1"/>
    </source>
</evidence>
<comment type="similarity">
    <text evidence="1">Belongs to the CAF1 family.</text>
</comment>
<dbReference type="KEGG" id="mis:MICPUN_64130"/>
<feature type="region of interest" description="Disordered" evidence="2">
    <location>
        <begin position="804"/>
        <end position="825"/>
    </location>
</feature>
<reference evidence="3 4" key="1">
    <citation type="journal article" date="2009" name="Science">
        <title>Green evolution and dynamic adaptations revealed by genomes of the marine picoeukaryotes Micromonas.</title>
        <authorList>
            <person name="Worden A.Z."/>
            <person name="Lee J.H."/>
            <person name="Mock T."/>
            <person name="Rouze P."/>
            <person name="Simmons M.P."/>
            <person name="Aerts A.L."/>
            <person name="Allen A.E."/>
            <person name="Cuvelier M.L."/>
            <person name="Derelle E."/>
            <person name="Everett M.V."/>
            <person name="Foulon E."/>
            <person name="Grimwood J."/>
            <person name="Gundlach H."/>
            <person name="Henrissat B."/>
            <person name="Napoli C."/>
            <person name="McDonald S.M."/>
            <person name="Parker M.S."/>
            <person name="Rombauts S."/>
            <person name="Salamov A."/>
            <person name="Von Dassow P."/>
            <person name="Badger J.H."/>
            <person name="Coutinho P.M."/>
            <person name="Demir E."/>
            <person name="Dubchak I."/>
            <person name="Gentemann C."/>
            <person name="Eikrem W."/>
            <person name="Gready J.E."/>
            <person name="John U."/>
            <person name="Lanier W."/>
            <person name="Lindquist E.A."/>
            <person name="Lucas S."/>
            <person name="Mayer K.F."/>
            <person name="Moreau H."/>
            <person name="Not F."/>
            <person name="Otillar R."/>
            <person name="Panaud O."/>
            <person name="Pangilinan J."/>
            <person name="Paulsen I."/>
            <person name="Piegu B."/>
            <person name="Poliakov A."/>
            <person name="Robbens S."/>
            <person name="Schmutz J."/>
            <person name="Toulza E."/>
            <person name="Wyss T."/>
            <person name="Zelensky A."/>
            <person name="Zhou K."/>
            <person name="Armbrust E.V."/>
            <person name="Bhattacharya D."/>
            <person name="Goodenough U.W."/>
            <person name="Van de Peer Y."/>
            <person name="Grigoriev I.V."/>
        </authorList>
    </citation>
    <scope>NUCLEOTIDE SEQUENCE [LARGE SCALE GENOMIC DNA]</scope>
    <source>
        <strain evidence="4">RCC299 / NOUM17</strain>
    </source>
</reference>
<dbReference type="OMA" id="LDWIAFP"/>
<evidence type="ECO:0000256" key="2">
    <source>
        <dbReference type="SAM" id="MobiDB-lite"/>
    </source>
</evidence>
<dbReference type="GeneID" id="8249130"/>
<dbReference type="InterPro" id="IPR036397">
    <property type="entry name" value="RNaseH_sf"/>
</dbReference>
<dbReference type="GO" id="GO:0000175">
    <property type="term" value="F:3'-5'-RNA exonuclease activity"/>
    <property type="evidence" value="ECO:0007669"/>
    <property type="project" value="TreeGrafter"/>
</dbReference>
<dbReference type="InterPro" id="IPR006941">
    <property type="entry name" value="RNase_CAF1"/>
</dbReference>
<dbReference type="eggNOG" id="KOG1990">
    <property type="taxonomic scope" value="Eukaryota"/>
</dbReference>
<dbReference type="RefSeq" id="XP_002505991.1">
    <property type="nucleotide sequence ID" value="XM_002505945.1"/>
</dbReference>
<accession>C1EH78</accession>
<dbReference type="AlphaFoldDB" id="C1EH78"/>
<dbReference type="GO" id="GO:0003723">
    <property type="term" value="F:RNA binding"/>
    <property type="evidence" value="ECO:0007669"/>
    <property type="project" value="TreeGrafter"/>
</dbReference>
<dbReference type="PANTHER" id="PTHR15092">
    <property type="entry name" value="POLY A -SPECIFIC RIBONUCLEASE/TARGET OF EGR1, MEMBER 1"/>
    <property type="match status" value="1"/>
</dbReference>
<dbReference type="Proteomes" id="UP000002009">
    <property type="component" value="Chromosome 14"/>
</dbReference>
<evidence type="ECO:0000256" key="1">
    <source>
        <dbReference type="ARBA" id="ARBA00008372"/>
    </source>
</evidence>
<gene>
    <name evidence="3" type="primary">CAF1.1</name>
    <name evidence="3" type="ORF">MICPUN_64130</name>
</gene>
<dbReference type="SUPFAM" id="SSF53098">
    <property type="entry name" value="Ribonuclease H-like"/>
    <property type="match status" value="1"/>
</dbReference>
<proteinExistence type="inferred from homology"/>
<dbReference type="STRING" id="296587.C1EH78"/>